<evidence type="ECO:0000259" key="4">
    <source>
        <dbReference type="Pfam" id="PF00122"/>
    </source>
</evidence>
<keyword evidence="1" id="KW-0479">Metal-binding</keyword>
<sequence>MPSSMKAKPMKPCFTDISKAMQASTMNTLVSLSTTVSFLYGTLGGLYDCVMDVHRFSLRLSAMFCETSAVLITVLLGGRFLETFAKTQTTRAVHEISAKRPHFARLLEDPDGPERSIHYDLIQIGDFLRVLPGEQVPVDGEVITDGTAYCDESLLTGEPAAVRKEKGSQVVGTPGEDLWKSRNIFLPPVGDPS</sequence>
<keyword evidence="3" id="KW-1133">Transmembrane helix</keyword>
<proteinExistence type="predicted"/>
<organism evidence="5 6">
    <name type="scientific">Durusdinium trenchii</name>
    <dbReference type="NCBI Taxonomy" id="1381693"/>
    <lineage>
        <taxon>Eukaryota</taxon>
        <taxon>Sar</taxon>
        <taxon>Alveolata</taxon>
        <taxon>Dinophyceae</taxon>
        <taxon>Suessiales</taxon>
        <taxon>Symbiodiniaceae</taxon>
        <taxon>Durusdinium</taxon>
    </lineage>
</organism>
<keyword evidence="2" id="KW-1278">Translocase</keyword>
<feature type="domain" description="P-type ATPase A" evidence="4">
    <location>
        <begin position="104"/>
        <end position="171"/>
    </location>
</feature>
<dbReference type="InterPro" id="IPR008250">
    <property type="entry name" value="ATPase_P-typ_transduc_dom_A_sf"/>
</dbReference>
<feature type="transmembrane region" description="Helical" evidence="3">
    <location>
        <begin position="60"/>
        <end position="81"/>
    </location>
</feature>
<dbReference type="Pfam" id="PF00122">
    <property type="entry name" value="E1-E2_ATPase"/>
    <property type="match status" value="1"/>
</dbReference>
<dbReference type="Proteomes" id="UP001642484">
    <property type="component" value="Unassembled WGS sequence"/>
</dbReference>
<evidence type="ECO:0000313" key="6">
    <source>
        <dbReference type="Proteomes" id="UP001642484"/>
    </source>
</evidence>
<evidence type="ECO:0000256" key="1">
    <source>
        <dbReference type="ARBA" id="ARBA00022723"/>
    </source>
</evidence>
<dbReference type="InterPro" id="IPR059000">
    <property type="entry name" value="ATPase_P-type_domA"/>
</dbReference>
<protein>
    <recommendedName>
        <fullName evidence="4">P-type ATPase A domain-containing protein</fullName>
    </recommendedName>
</protein>
<keyword evidence="6" id="KW-1185">Reference proteome</keyword>
<gene>
    <name evidence="5" type="ORF">CCMP2556_LOCUS14781</name>
</gene>
<accession>A0ABP0K893</accession>
<dbReference type="PANTHER" id="PTHR43520">
    <property type="entry name" value="ATP7, ISOFORM B"/>
    <property type="match status" value="1"/>
</dbReference>
<dbReference type="SUPFAM" id="SSF81653">
    <property type="entry name" value="Calcium ATPase, transduction domain A"/>
    <property type="match status" value="1"/>
</dbReference>
<evidence type="ECO:0000313" key="5">
    <source>
        <dbReference type="EMBL" id="CAK9022327.1"/>
    </source>
</evidence>
<name>A0ABP0K893_9DINO</name>
<dbReference type="PANTHER" id="PTHR43520:SF8">
    <property type="entry name" value="P-TYPE CU(+) TRANSPORTER"/>
    <property type="match status" value="1"/>
</dbReference>
<dbReference type="EMBL" id="CAXAMN010007668">
    <property type="protein sequence ID" value="CAK9022327.1"/>
    <property type="molecule type" value="Genomic_DNA"/>
</dbReference>
<reference evidence="5 6" key="1">
    <citation type="submission" date="2024-02" db="EMBL/GenBank/DDBJ databases">
        <authorList>
            <person name="Chen Y."/>
            <person name="Shah S."/>
            <person name="Dougan E. K."/>
            <person name="Thang M."/>
            <person name="Chan C."/>
        </authorList>
    </citation>
    <scope>NUCLEOTIDE SEQUENCE [LARGE SCALE GENOMIC DNA]</scope>
</reference>
<evidence type="ECO:0000256" key="3">
    <source>
        <dbReference type="SAM" id="Phobius"/>
    </source>
</evidence>
<comment type="caution">
    <text evidence="5">The sequence shown here is derived from an EMBL/GenBank/DDBJ whole genome shotgun (WGS) entry which is preliminary data.</text>
</comment>
<evidence type="ECO:0000256" key="2">
    <source>
        <dbReference type="ARBA" id="ARBA00022967"/>
    </source>
</evidence>
<keyword evidence="3" id="KW-0472">Membrane</keyword>
<dbReference type="Gene3D" id="2.70.150.10">
    <property type="entry name" value="Calcium-transporting ATPase, cytoplasmic transduction domain A"/>
    <property type="match status" value="1"/>
</dbReference>
<keyword evidence="3" id="KW-0812">Transmembrane</keyword>